<dbReference type="InterPro" id="IPR000157">
    <property type="entry name" value="TIR_dom"/>
</dbReference>
<dbReference type="RefSeq" id="XP_006825953.1">
    <property type="nucleotide sequence ID" value="XM_006825890.1"/>
</dbReference>
<evidence type="ECO:0000313" key="3">
    <source>
        <dbReference type="Proteomes" id="UP000694865"/>
    </source>
</evidence>
<accession>A0ABM0N112</accession>
<name>A0ABM0N112_SACKO</name>
<evidence type="ECO:0000259" key="2">
    <source>
        <dbReference type="PROSITE" id="PS50104"/>
    </source>
</evidence>
<feature type="compositionally biased region" description="Low complexity" evidence="1">
    <location>
        <begin position="457"/>
        <end position="468"/>
    </location>
</feature>
<sequence length="833" mass="93127">METDDILVGVCMTSESYSCNDGRSDTMLGFTVINPFTTTLAYLRCQMIQQLEALPTDYKFLTCRGWPVSVNQETALFVSQVIDKDAIIEVSNPSLQDSNFIFLDRNLWPVGRDQERFLTVLDILNGVVVQVRIITDASAESDDTLIISDVTESTSPPAAKKFKRSSPVYGHSSVSPLKMVTFKENNVGKDGMSTPKSAQIAKQMLISYVRQEAAHHALALKTALEKLGFSVYLDVHEITCGADWQDSLNYAVSNCEVFVPLVTPRYGETQWTNREVKLADVLGKLIVPVSFLSKWPPPCLAIQFATTQYVRWKTRDEIRQAVERGDGDKASDIKYWESSYIERVAKAIGDYCKSEFKKLKFYGATKGLSRKVSMLKSYAASLPESANDLAAITQDREGKPLVVVSLHPDQKDYAFKIRILLEADGHEVWCSTDMFDANTTLKYRLDALPRSASDDYSGPSLSGLSQSSNEDTTESSQRSMFQEKADEAGVVVFVLSKSFAESQTCQQQVFYCEHRKRVVPLKYEDFAMPGWMSMLIGTSTFEDFRRDGYAESLRARVKKALDPKLRDSYDDELKETKINVHINCIKRSLPKDGNFVYISGGTKFFWDKSEAICKAIGKSLAEDDCNVLVTGGFYGVGETVARSFLERRISLGKEENVWHILPTKDDQDRRLQGRQNENRTFQTIPFGQTLFSGESVRQRESVVARVFDICILVEGGPGAAHEAEEFAWNDHTVIPIKCTGGAAGGKFNVPSKIFEVPSGVKIEDWQLLGNQGVSPAEIGEAAARVVNQIQNCPAKRMLNCNPESRMLKSRMTIIPPQPPSPTFSKAKKRVFNE</sequence>
<dbReference type="Proteomes" id="UP000694865">
    <property type="component" value="Unplaced"/>
</dbReference>
<dbReference type="PANTHER" id="PTHR47508:SF3">
    <property type="entry name" value="TIR DOMAIN-CONTAINING PROTEIN"/>
    <property type="match status" value="1"/>
</dbReference>
<dbReference type="Pfam" id="PF13676">
    <property type="entry name" value="TIR_2"/>
    <property type="match status" value="1"/>
</dbReference>
<feature type="region of interest" description="Disordered" evidence="1">
    <location>
        <begin position="452"/>
        <end position="481"/>
    </location>
</feature>
<organism evidence="3 4">
    <name type="scientific">Saccoglossus kowalevskii</name>
    <name type="common">Acorn worm</name>
    <dbReference type="NCBI Taxonomy" id="10224"/>
    <lineage>
        <taxon>Eukaryota</taxon>
        <taxon>Metazoa</taxon>
        <taxon>Hemichordata</taxon>
        <taxon>Enteropneusta</taxon>
        <taxon>Harrimaniidae</taxon>
        <taxon>Saccoglossus</taxon>
    </lineage>
</organism>
<dbReference type="SUPFAM" id="SSF52200">
    <property type="entry name" value="Toll/Interleukin receptor TIR domain"/>
    <property type="match status" value="2"/>
</dbReference>
<dbReference type="Gene3D" id="3.40.50.10140">
    <property type="entry name" value="Toll/interleukin-1 receptor homology (TIR) domain"/>
    <property type="match status" value="1"/>
</dbReference>
<dbReference type="Gene3D" id="3.40.50.450">
    <property type="match status" value="1"/>
</dbReference>
<dbReference type="InterPro" id="IPR035897">
    <property type="entry name" value="Toll_tir_struct_dom_sf"/>
</dbReference>
<gene>
    <name evidence="4" type="primary">LOC102806317</name>
</gene>
<proteinExistence type="predicted"/>
<protein>
    <submittedName>
        <fullName evidence="4">Uncharacterized protein LOC102806317</fullName>
    </submittedName>
</protein>
<reference evidence="4" key="1">
    <citation type="submission" date="2025-08" db="UniProtKB">
        <authorList>
            <consortium name="RefSeq"/>
        </authorList>
    </citation>
    <scope>IDENTIFICATION</scope>
    <source>
        <tissue evidence="4">Testes</tissue>
    </source>
</reference>
<dbReference type="PANTHER" id="PTHR47508">
    <property type="entry name" value="SAM DOMAIN-CONTAINING PROTEIN-RELATED"/>
    <property type="match status" value="1"/>
</dbReference>
<feature type="region of interest" description="Disordered" evidence="1">
    <location>
        <begin position="812"/>
        <end position="833"/>
    </location>
</feature>
<feature type="domain" description="TIR" evidence="2">
    <location>
        <begin position="200"/>
        <end position="326"/>
    </location>
</feature>
<dbReference type="PROSITE" id="PS50104">
    <property type="entry name" value="TIR"/>
    <property type="match status" value="1"/>
</dbReference>
<dbReference type="GeneID" id="102806317"/>
<evidence type="ECO:0000256" key="1">
    <source>
        <dbReference type="SAM" id="MobiDB-lite"/>
    </source>
</evidence>
<keyword evidence="3" id="KW-1185">Reference proteome</keyword>
<evidence type="ECO:0000313" key="4">
    <source>
        <dbReference type="RefSeq" id="XP_006825953.1"/>
    </source>
</evidence>